<dbReference type="InterPro" id="IPR005303">
    <property type="entry name" value="MOCOS_middle"/>
</dbReference>
<dbReference type="Proteomes" id="UP001193501">
    <property type="component" value="Unassembled WGS sequence"/>
</dbReference>
<accession>A0AAE4YH75</accession>
<dbReference type="SUPFAM" id="SSF50800">
    <property type="entry name" value="PK beta-barrel domain-like"/>
    <property type="match status" value="1"/>
</dbReference>
<dbReference type="GO" id="GO:0003824">
    <property type="term" value="F:catalytic activity"/>
    <property type="evidence" value="ECO:0007669"/>
    <property type="project" value="InterPro"/>
</dbReference>
<dbReference type="GO" id="GO:0030170">
    <property type="term" value="F:pyridoxal phosphate binding"/>
    <property type="evidence" value="ECO:0007669"/>
    <property type="project" value="InterPro"/>
</dbReference>
<dbReference type="Pfam" id="PF03473">
    <property type="entry name" value="MOSC"/>
    <property type="match status" value="1"/>
</dbReference>
<dbReference type="InterPro" id="IPR005302">
    <property type="entry name" value="MoCF_Sase_C"/>
</dbReference>
<dbReference type="Gene3D" id="2.40.33.20">
    <property type="entry name" value="PK beta-barrel domain-like"/>
    <property type="match status" value="1"/>
</dbReference>
<evidence type="ECO:0000259" key="1">
    <source>
        <dbReference type="PROSITE" id="PS51340"/>
    </source>
</evidence>
<comment type="caution">
    <text evidence="2">The sequence shown here is derived from an EMBL/GenBank/DDBJ whole genome shotgun (WGS) entry which is preliminary data.</text>
</comment>
<dbReference type="InterPro" id="IPR011037">
    <property type="entry name" value="Pyrv_Knase-like_insert_dom_sf"/>
</dbReference>
<dbReference type="GO" id="GO:0030151">
    <property type="term" value="F:molybdenum ion binding"/>
    <property type="evidence" value="ECO:0007669"/>
    <property type="project" value="InterPro"/>
</dbReference>
<evidence type="ECO:0000313" key="2">
    <source>
        <dbReference type="EMBL" id="NBZ89715.1"/>
    </source>
</evidence>
<organism evidence="2 3">
    <name type="scientific">Stagnihabitans tardus</name>
    <dbReference type="NCBI Taxonomy" id="2699202"/>
    <lineage>
        <taxon>Bacteria</taxon>
        <taxon>Pseudomonadati</taxon>
        <taxon>Pseudomonadota</taxon>
        <taxon>Alphaproteobacteria</taxon>
        <taxon>Rhodobacterales</taxon>
        <taxon>Paracoccaceae</taxon>
        <taxon>Stagnihabitans</taxon>
    </lineage>
</organism>
<keyword evidence="3" id="KW-1185">Reference proteome</keyword>
<gene>
    <name evidence="2" type="ORF">GV832_19170</name>
</gene>
<evidence type="ECO:0000313" key="3">
    <source>
        <dbReference type="Proteomes" id="UP001193501"/>
    </source>
</evidence>
<proteinExistence type="predicted"/>
<dbReference type="PROSITE" id="PS51340">
    <property type="entry name" value="MOSC"/>
    <property type="match status" value="1"/>
</dbReference>
<reference evidence="2" key="1">
    <citation type="submission" date="2020-01" db="EMBL/GenBank/DDBJ databases">
        <authorList>
            <person name="Chen W.-M."/>
        </authorList>
    </citation>
    <scope>NUCLEOTIDE SEQUENCE</scope>
    <source>
        <strain evidence="2">CYK-10</strain>
    </source>
</reference>
<dbReference type="EMBL" id="JAABNR010000031">
    <property type="protein sequence ID" value="NBZ89715.1"/>
    <property type="molecule type" value="Genomic_DNA"/>
</dbReference>
<dbReference type="RefSeq" id="WP_168776509.1">
    <property type="nucleotide sequence ID" value="NZ_JAABNR010000031.1"/>
</dbReference>
<dbReference type="PANTHER" id="PTHR36930:SF1">
    <property type="entry name" value="MOSC DOMAIN-CONTAINING PROTEIN"/>
    <property type="match status" value="1"/>
</dbReference>
<dbReference type="PANTHER" id="PTHR36930">
    <property type="entry name" value="METAL-SULFUR CLUSTER BIOSYNTHESIS PROTEINS YUAD-RELATED"/>
    <property type="match status" value="1"/>
</dbReference>
<sequence>MNRLALITRHPIKAHGRELLASVVLSAGATLPHDRRWAIAHEAAKLTPGWVSCNNFLRGAKVPQLMAMEAAMEGESLRLTHPQLGEITVNPDDTEDAKRLISWVKPLVPAGRAQPVQVIRFDGGLTDSDYPTVSILNLASLKDLSARMGLDLSPHRFRGNLWLDGAAPWEEFSWIGRRLQIGEAVLEVTERITRCRATCVDPATGEVMGETLDALDQAFGHKDFGIFASVIQGGKIAVDDAWSLI</sequence>
<feature type="domain" description="MOSC" evidence="1">
    <location>
        <begin position="108"/>
        <end position="245"/>
    </location>
</feature>
<dbReference type="InterPro" id="IPR052716">
    <property type="entry name" value="MOSC_domain"/>
</dbReference>
<name>A0AAE4YH75_9RHOB</name>
<dbReference type="AlphaFoldDB" id="A0AAE4YH75"/>
<protein>
    <submittedName>
        <fullName evidence="2">MOSC domain-containing protein</fullName>
    </submittedName>
</protein>
<dbReference type="Pfam" id="PF03476">
    <property type="entry name" value="MOSC_N"/>
    <property type="match status" value="1"/>
</dbReference>